<name>A0A2L2XCW7_9FIRM</name>
<dbReference type="EMBL" id="BFAV01000126">
    <property type="protein sequence ID" value="GBF34088.1"/>
    <property type="molecule type" value="Genomic_DNA"/>
</dbReference>
<protein>
    <submittedName>
        <fullName evidence="1">Uncharacterized protein</fullName>
    </submittedName>
</protein>
<sequence>MRRFFEGFVLPRDVLHKFCITLCTAIIFCHMMQFSIGFY</sequence>
<organism evidence="1 2">
    <name type="scientific">Desulfocucumis palustris</name>
    <dbReference type="NCBI Taxonomy" id="1898651"/>
    <lineage>
        <taxon>Bacteria</taxon>
        <taxon>Bacillati</taxon>
        <taxon>Bacillota</taxon>
        <taxon>Clostridia</taxon>
        <taxon>Eubacteriales</taxon>
        <taxon>Desulfocucumaceae</taxon>
        <taxon>Desulfocucumis</taxon>
    </lineage>
</organism>
<reference evidence="2" key="1">
    <citation type="submission" date="2018-02" db="EMBL/GenBank/DDBJ databases">
        <title>Genome sequence of Desulfocucumis palustris strain NAW-5.</title>
        <authorList>
            <person name="Watanabe M."/>
            <person name="Kojima H."/>
            <person name="Fukui M."/>
        </authorList>
    </citation>
    <scope>NUCLEOTIDE SEQUENCE [LARGE SCALE GENOMIC DNA]</scope>
    <source>
        <strain evidence="2">NAW-5</strain>
    </source>
</reference>
<evidence type="ECO:0000313" key="2">
    <source>
        <dbReference type="Proteomes" id="UP000239549"/>
    </source>
</evidence>
<proteinExistence type="predicted"/>
<accession>A0A2L2XCW7</accession>
<evidence type="ECO:0000313" key="1">
    <source>
        <dbReference type="EMBL" id="GBF34088.1"/>
    </source>
</evidence>
<comment type="caution">
    <text evidence="1">The sequence shown here is derived from an EMBL/GenBank/DDBJ whole genome shotgun (WGS) entry which is preliminary data.</text>
</comment>
<dbReference type="AlphaFoldDB" id="A0A2L2XCW7"/>
<gene>
    <name evidence="1" type="ORF">DCCM_3200</name>
</gene>
<keyword evidence="2" id="KW-1185">Reference proteome</keyword>
<dbReference type="Proteomes" id="UP000239549">
    <property type="component" value="Unassembled WGS sequence"/>
</dbReference>